<dbReference type="GO" id="GO:0004803">
    <property type="term" value="F:transposase activity"/>
    <property type="evidence" value="ECO:0007669"/>
    <property type="project" value="InterPro"/>
</dbReference>
<dbReference type="NCBIfam" id="NF033559">
    <property type="entry name" value="transpos_IS1634"/>
    <property type="match status" value="1"/>
</dbReference>
<dbReference type="Pfam" id="PF01609">
    <property type="entry name" value="DDE_Tnp_1"/>
    <property type="match status" value="1"/>
</dbReference>
<evidence type="ECO:0000313" key="3">
    <source>
        <dbReference type="Proteomes" id="UP000244571"/>
    </source>
</evidence>
<dbReference type="PANTHER" id="PTHR34614">
    <property type="match status" value="1"/>
</dbReference>
<dbReference type="GO" id="GO:0006313">
    <property type="term" value="P:DNA transposition"/>
    <property type="evidence" value="ECO:0007669"/>
    <property type="project" value="InterPro"/>
</dbReference>
<dbReference type="SUPFAM" id="SSF53098">
    <property type="entry name" value="Ribonuclease H-like"/>
    <property type="match status" value="1"/>
</dbReference>
<name>A0A2R4XFW1_9BURK</name>
<organism evidence="2 3">
    <name type="scientific">Orrella marina</name>
    <dbReference type="NCBI Taxonomy" id="2163011"/>
    <lineage>
        <taxon>Bacteria</taxon>
        <taxon>Pseudomonadati</taxon>
        <taxon>Pseudomonadota</taxon>
        <taxon>Betaproteobacteria</taxon>
        <taxon>Burkholderiales</taxon>
        <taxon>Alcaligenaceae</taxon>
        <taxon>Orrella</taxon>
    </lineage>
</organism>
<reference evidence="2 3" key="1">
    <citation type="submission" date="2018-04" db="EMBL/GenBank/DDBJ databases">
        <title>Bordetella sp. HZ20 isolated from seawater.</title>
        <authorList>
            <person name="Sun C."/>
        </authorList>
    </citation>
    <scope>NUCLEOTIDE SEQUENCE [LARGE SCALE GENOMIC DNA]</scope>
    <source>
        <strain evidence="2 3">HZ20</strain>
    </source>
</reference>
<dbReference type="GO" id="GO:0003677">
    <property type="term" value="F:DNA binding"/>
    <property type="evidence" value="ECO:0007669"/>
    <property type="project" value="InterPro"/>
</dbReference>
<dbReference type="InterPro" id="IPR012337">
    <property type="entry name" value="RNaseH-like_sf"/>
</dbReference>
<dbReference type="Proteomes" id="UP000244571">
    <property type="component" value="Chromosome"/>
</dbReference>
<gene>
    <name evidence="2" type="ORF">DBV39_02035</name>
</gene>
<proteinExistence type="predicted"/>
<evidence type="ECO:0000259" key="1">
    <source>
        <dbReference type="Pfam" id="PF01609"/>
    </source>
</evidence>
<accession>A0A2R4XFW1</accession>
<sequence>MILYDVTTLYFKSFKEYDFQRPGFSKDNKPQQPQIVIGLITTTSGFPVMHEVFEGNTFEGHTMLEILKRFEQRVGSACKPIIVADAAMLSTENMYQLQQQGYRYIVGARLANHSKAFIDHIDSKMPRIDKAVRRFSHSLRNGKAQVDVSIVCQFSHARCKKDKRELEKQVNRARALLDRGEPGRRARFAKKADRKVQFEFDDELNNKAQELPDENVVRHYHDLWHVEQAFRTNKPDLQARPIYSRTQDAIRSHIVTCLMAVMLAKYLEIKTGVSIRPIRDELWKVRDVRIRDNRTGFAHLLRMQSESAVVKKLTDLLKLANTYWPIIRHSPDLVPGL</sequence>
<dbReference type="PANTHER" id="PTHR34614:SF2">
    <property type="entry name" value="TRANSPOSASE IS4-LIKE DOMAIN-CONTAINING PROTEIN"/>
    <property type="match status" value="1"/>
</dbReference>
<protein>
    <submittedName>
        <fullName evidence="2">IS1634 family transposase</fullName>
    </submittedName>
</protein>
<dbReference type="KEGG" id="boz:DBV39_02035"/>
<dbReference type="InterPro" id="IPR047654">
    <property type="entry name" value="IS1634_transpos"/>
</dbReference>
<dbReference type="InterPro" id="IPR002559">
    <property type="entry name" value="Transposase_11"/>
</dbReference>
<keyword evidence="3" id="KW-1185">Reference proteome</keyword>
<evidence type="ECO:0000313" key="2">
    <source>
        <dbReference type="EMBL" id="AWB32692.1"/>
    </source>
</evidence>
<dbReference type="AlphaFoldDB" id="A0A2R4XFW1"/>
<feature type="domain" description="Transposase IS4-like" evidence="1">
    <location>
        <begin position="3"/>
        <end position="263"/>
    </location>
</feature>
<dbReference type="EMBL" id="CP028901">
    <property type="protein sequence ID" value="AWB32692.1"/>
    <property type="molecule type" value="Genomic_DNA"/>
</dbReference>